<dbReference type="Pfam" id="PF00669">
    <property type="entry name" value="Flagellin_N"/>
    <property type="match status" value="1"/>
</dbReference>
<dbReference type="Proteomes" id="UP001180087">
    <property type="component" value="Chromosome"/>
</dbReference>
<dbReference type="InterPro" id="IPR001492">
    <property type="entry name" value="Flagellin"/>
</dbReference>
<feature type="domain" description="Flagellin C-terminal" evidence="5">
    <location>
        <begin position="208"/>
        <end position="291"/>
    </location>
</feature>
<evidence type="ECO:0000256" key="1">
    <source>
        <dbReference type="ARBA" id="ARBA00004365"/>
    </source>
</evidence>
<gene>
    <name evidence="6" type="primary">flgL</name>
    <name evidence="6" type="ORF">QR721_10095</name>
</gene>
<evidence type="ECO:0000256" key="3">
    <source>
        <dbReference type="ARBA" id="ARBA00023143"/>
    </source>
</evidence>
<feature type="domain" description="Flagellin N-terminal" evidence="4">
    <location>
        <begin position="5"/>
        <end position="140"/>
    </location>
</feature>
<dbReference type="PANTHER" id="PTHR42792">
    <property type="entry name" value="FLAGELLIN"/>
    <property type="match status" value="1"/>
</dbReference>
<dbReference type="InterPro" id="IPR001029">
    <property type="entry name" value="Flagellin_N"/>
</dbReference>
<keyword evidence="7" id="KW-1185">Reference proteome</keyword>
<dbReference type="SUPFAM" id="SSF64518">
    <property type="entry name" value="Phase 1 flagellin"/>
    <property type="match status" value="1"/>
</dbReference>
<evidence type="ECO:0000313" key="7">
    <source>
        <dbReference type="Proteomes" id="UP001180087"/>
    </source>
</evidence>
<dbReference type="NCBIfam" id="TIGR02550">
    <property type="entry name" value="flagell_flgL"/>
    <property type="match status" value="1"/>
</dbReference>
<protein>
    <submittedName>
        <fullName evidence="6">Flagellar hook-associated protein FlgL</fullName>
    </submittedName>
</protein>
<evidence type="ECO:0000313" key="6">
    <source>
        <dbReference type="EMBL" id="WLV23981.1"/>
    </source>
</evidence>
<name>A0ABY9KT95_9BACI</name>
<comment type="similarity">
    <text evidence="2">Belongs to the bacterial flagellin family.</text>
</comment>
<evidence type="ECO:0000259" key="5">
    <source>
        <dbReference type="Pfam" id="PF00700"/>
    </source>
</evidence>
<reference evidence="6" key="1">
    <citation type="submission" date="2023-06" db="EMBL/GenBank/DDBJ databases">
        <title>A Treasure from Seagulls: Isolation and Description of Aciduricobacillus qingdaonensis gen. nov., sp. nov., a Rare Obligately Uric Acid-utilizing Member in the Family Bacillaceae.</title>
        <authorList>
            <person name="Liu W."/>
            <person name="Wang B."/>
        </authorList>
    </citation>
    <scope>NUCLEOTIDE SEQUENCE</scope>
    <source>
        <strain evidence="6">44XB</strain>
    </source>
</reference>
<proteinExistence type="inferred from homology"/>
<keyword evidence="6" id="KW-0966">Cell projection</keyword>
<dbReference type="InterPro" id="IPR046358">
    <property type="entry name" value="Flagellin_C"/>
</dbReference>
<dbReference type="PANTHER" id="PTHR42792:SF1">
    <property type="entry name" value="FLAGELLAR HOOK-ASSOCIATED PROTEIN 3"/>
    <property type="match status" value="1"/>
</dbReference>
<dbReference type="InterPro" id="IPR013384">
    <property type="entry name" value="Flagell_FlgL"/>
</dbReference>
<dbReference type="Gene3D" id="1.20.1330.10">
    <property type="entry name" value="f41 fragment of flagellin, N-terminal domain"/>
    <property type="match status" value="1"/>
</dbReference>
<keyword evidence="6" id="KW-0282">Flagellum</keyword>
<dbReference type="EMBL" id="CP129113">
    <property type="protein sequence ID" value="WLV23981.1"/>
    <property type="molecule type" value="Genomic_DNA"/>
</dbReference>
<organism evidence="6 7">
    <name type="scientific">Aciduricibacillus chroicocephali</name>
    <dbReference type="NCBI Taxonomy" id="3054939"/>
    <lineage>
        <taxon>Bacteria</taxon>
        <taxon>Bacillati</taxon>
        <taxon>Bacillota</taxon>
        <taxon>Bacilli</taxon>
        <taxon>Bacillales</taxon>
        <taxon>Bacillaceae</taxon>
        <taxon>Aciduricibacillus</taxon>
    </lineage>
</organism>
<accession>A0ABY9KT95</accession>
<evidence type="ECO:0000259" key="4">
    <source>
        <dbReference type="Pfam" id="PF00669"/>
    </source>
</evidence>
<keyword evidence="3" id="KW-0975">Bacterial flagellum</keyword>
<keyword evidence="6" id="KW-0969">Cilium</keyword>
<evidence type="ECO:0000256" key="2">
    <source>
        <dbReference type="ARBA" id="ARBA00005709"/>
    </source>
</evidence>
<comment type="subcellular location">
    <subcellularLocation>
        <location evidence="1">Bacterial flagellum</location>
    </subcellularLocation>
</comment>
<sequence length="292" mass="32166">MRITQGMMTNNMLNNLTKSFNSMNKYMDQLNTGMKITKPSDDPFIAIKGLGYRSQLVQAEQYSSNAAEVHQWMDNSDGALDHATQGLQRLKELATLASNGTNSKDELENIAKEVDQIKEDLMSIANLKVNDKYIFNGTNTTVPPFGSDGQPSAGFADQKPVKVPISPGVELTANVNGQTVFGGDFFANIDNFSQALKSSDSANIDQYISKIDTNIESVVNARADLGARMNRLDLVENRLSQQELTAKDIMSKNENVDYEKAITDLLTQETMHRAALSAGARIMQPSLVDFLR</sequence>
<dbReference type="Pfam" id="PF00700">
    <property type="entry name" value="Flagellin_C"/>
    <property type="match status" value="1"/>
</dbReference>
<dbReference type="RefSeq" id="WP_348026549.1">
    <property type="nucleotide sequence ID" value="NZ_CP129113.1"/>
</dbReference>